<evidence type="ECO:0000313" key="1">
    <source>
        <dbReference type="EMBL" id="GGH20247.1"/>
    </source>
</evidence>
<dbReference type="PANTHER" id="PTHR35370:SF1">
    <property type="entry name" value="TYPE VI SECRETION SYSTEM COMPONENT TSSF1"/>
    <property type="match status" value="1"/>
</dbReference>
<sequence>MSDALLPYYDRELAAIRKLAGEFARENPKRAGQLRMAPDGVVDDPHVERLLQGAAFLAARVQHRLDDELPEISDALLELLCPHALALVPSMMTVRLTPKPEATGPSRVPRGTALDTEPVHGETLRYQTCHDTTLWPVAVTDAKLAGLPLTAPINPHAPRAASVLRLVLTTTVPDLTFADIGLDRLRFFLRGSFPAAQLLELLCTSTLSVALADGPADPYPTLLSRECVAHAGFERNEAAIPSPQHAFSGFRLLTEYFAFPEKFLYLDLSGIEARSFVHKSNRLEVFFYLSRSVTELERAVSAENFVLGCTPVVNLFTKSAEPIQLDGTQSDWLVAPDARKPVALEIHSVTRVRVSSSDNPLPREVPPFHRLRVGGADDAPPGASDVAWLAMRQKAPWGGGTETRLLLRDPQFDPARPSDQVLSVDTLCCNRDLPNLLPFAAGQQSLRIADPAAPAASAECLSAATPTLRPELRERSGWRLVSHLALNHLGVTGGAQGVLALREIMRLHDLKDTPETRLALEGLVAVDARPGIARVPGLRPGSFARGLDVSLTFDAQAWTAGGLFLLGSVLERFLALQVSVNAYVRTSAFVRGRSNGVATWPARTGSRILL</sequence>
<dbReference type="AlphaFoldDB" id="A0A917I7S0"/>
<dbReference type="EMBL" id="BMES01000002">
    <property type="protein sequence ID" value="GGH20247.1"/>
    <property type="molecule type" value="Genomic_DNA"/>
</dbReference>
<dbReference type="RefSeq" id="WP_188517980.1">
    <property type="nucleotide sequence ID" value="NZ_BMES01000002.1"/>
</dbReference>
<accession>A0A917I7S0</accession>
<reference evidence="1" key="2">
    <citation type="submission" date="2020-09" db="EMBL/GenBank/DDBJ databases">
        <authorList>
            <person name="Sun Q."/>
            <person name="Zhou Y."/>
        </authorList>
    </citation>
    <scope>NUCLEOTIDE SEQUENCE</scope>
    <source>
        <strain evidence="1">CGMCC 1.12214</strain>
    </source>
</reference>
<reference evidence="1" key="1">
    <citation type="journal article" date="2014" name="Int. J. Syst. Evol. Microbiol.">
        <title>Complete genome sequence of Corynebacterium casei LMG S-19264T (=DSM 44701T), isolated from a smear-ripened cheese.</title>
        <authorList>
            <consortium name="US DOE Joint Genome Institute (JGI-PGF)"/>
            <person name="Walter F."/>
            <person name="Albersmeier A."/>
            <person name="Kalinowski J."/>
            <person name="Ruckert C."/>
        </authorList>
    </citation>
    <scope>NUCLEOTIDE SEQUENCE</scope>
    <source>
        <strain evidence="1">CGMCC 1.12214</strain>
    </source>
</reference>
<dbReference type="Proteomes" id="UP000603912">
    <property type="component" value="Unassembled WGS sequence"/>
</dbReference>
<dbReference type="InterPro" id="IPR010272">
    <property type="entry name" value="T6SS_TssF"/>
</dbReference>
<evidence type="ECO:0000313" key="2">
    <source>
        <dbReference type="Proteomes" id="UP000603912"/>
    </source>
</evidence>
<organism evidence="1 2">
    <name type="scientific">Alsobacter metallidurans</name>
    <dbReference type="NCBI Taxonomy" id="340221"/>
    <lineage>
        <taxon>Bacteria</taxon>
        <taxon>Pseudomonadati</taxon>
        <taxon>Pseudomonadota</taxon>
        <taxon>Alphaproteobacteria</taxon>
        <taxon>Hyphomicrobiales</taxon>
        <taxon>Alsobacteraceae</taxon>
        <taxon>Alsobacter</taxon>
    </lineage>
</organism>
<proteinExistence type="predicted"/>
<comment type="caution">
    <text evidence="1">The sequence shown here is derived from an EMBL/GenBank/DDBJ whole genome shotgun (WGS) entry which is preliminary data.</text>
</comment>
<name>A0A917I7S0_9HYPH</name>
<dbReference type="PANTHER" id="PTHR35370">
    <property type="entry name" value="CYTOPLASMIC PROTEIN-RELATED-RELATED"/>
    <property type="match status" value="1"/>
</dbReference>
<dbReference type="NCBIfam" id="TIGR03359">
    <property type="entry name" value="VI_chp_6"/>
    <property type="match status" value="1"/>
</dbReference>
<dbReference type="Pfam" id="PF05947">
    <property type="entry name" value="T6SS_TssF"/>
    <property type="match status" value="1"/>
</dbReference>
<protein>
    <submittedName>
        <fullName evidence="1">Type VI secretion system protein ImpG</fullName>
    </submittedName>
</protein>
<gene>
    <name evidence="1" type="primary">impG</name>
    <name evidence="1" type="ORF">GCM10007036_23680</name>
</gene>
<dbReference type="PIRSF" id="PIRSF028304">
    <property type="entry name" value="UCP028304"/>
    <property type="match status" value="1"/>
</dbReference>
<keyword evidence="2" id="KW-1185">Reference proteome</keyword>